<organism evidence="2 3">
    <name type="scientific">Mycobacteroides franklinii</name>
    <dbReference type="NCBI Taxonomy" id="948102"/>
    <lineage>
        <taxon>Bacteria</taxon>
        <taxon>Bacillati</taxon>
        <taxon>Actinomycetota</taxon>
        <taxon>Actinomycetes</taxon>
        <taxon>Mycobacteriales</taxon>
        <taxon>Mycobacteriaceae</taxon>
        <taxon>Mycobacteroides</taxon>
    </lineage>
</organism>
<dbReference type="CDD" id="cd00093">
    <property type="entry name" value="HTH_XRE"/>
    <property type="match status" value="1"/>
</dbReference>
<feature type="domain" description="HTH cro/C1-type" evidence="1">
    <location>
        <begin position="11"/>
        <end position="65"/>
    </location>
</feature>
<dbReference type="Pfam" id="PF13560">
    <property type="entry name" value="HTH_31"/>
    <property type="match status" value="1"/>
</dbReference>
<dbReference type="GO" id="GO:0003677">
    <property type="term" value="F:DNA binding"/>
    <property type="evidence" value="ECO:0007669"/>
    <property type="project" value="InterPro"/>
</dbReference>
<dbReference type="RefSeq" id="WP_237158344.1">
    <property type="nucleotide sequence ID" value="NZ_PECB01000005.1"/>
</dbReference>
<dbReference type="Pfam" id="PF17765">
    <property type="entry name" value="MLTR_LBD"/>
    <property type="match status" value="1"/>
</dbReference>
<dbReference type="Gene3D" id="3.30.450.180">
    <property type="match status" value="1"/>
</dbReference>
<dbReference type="EMBL" id="PECC01000009">
    <property type="protein sequence ID" value="TDZ53857.1"/>
    <property type="molecule type" value="Genomic_DNA"/>
</dbReference>
<dbReference type="SMART" id="SM00530">
    <property type="entry name" value="HTH_XRE"/>
    <property type="match status" value="1"/>
</dbReference>
<dbReference type="InterPro" id="IPR010982">
    <property type="entry name" value="Lambda_DNA-bd_dom_sf"/>
</dbReference>
<name>A0A4R8RMQ6_9MYCO</name>
<accession>A0A4R8RMQ6</accession>
<dbReference type="Gene3D" id="1.10.260.40">
    <property type="entry name" value="lambda repressor-like DNA-binding domains"/>
    <property type="match status" value="1"/>
</dbReference>
<evidence type="ECO:0000259" key="1">
    <source>
        <dbReference type="PROSITE" id="PS50943"/>
    </source>
</evidence>
<dbReference type="AlphaFoldDB" id="A0A4R8RMQ6"/>
<proteinExistence type="predicted"/>
<dbReference type="SUPFAM" id="SSF47413">
    <property type="entry name" value="lambda repressor-like DNA-binding domains"/>
    <property type="match status" value="1"/>
</dbReference>
<reference evidence="2 3" key="1">
    <citation type="journal article" date="2019" name="Sci. Rep.">
        <title>Extended insight into the Mycobacterium chelonae-abscessus complex through whole genome sequencing of Mycobacterium salmoniphilum outbreak and Mycobacterium salmoniphilum-like strains.</title>
        <authorList>
            <person name="Behra P.R.K."/>
            <person name="Das S."/>
            <person name="Pettersson B.M.F."/>
            <person name="Shirreff L."/>
            <person name="DuCote T."/>
            <person name="Jacobsson K.G."/>
            <person name="Ennis D.G."/>
            <person name="Kirsebom L.A."/>
        </authorList>
    </citation>
    <scope>NUCLEOTIDE SEQUENCE [LARGE SCALE GENOMIC DNA]</scope>
    <source>
        <strain evidence="2 3">CCUG 63697</strain>
    </source>
</reference>
<comment type="caution">
    <text evidence="2">The sequence shown here is derived from an EMBL/GenBank/DDBJ whole genome shotgun (WGS) entry which is preliminary data.</text>
</comment>
<dbReference type="InterPro" id="IPR041413">
    <property type="entry name" value="MLTR_LBD"/>
</dbReference>
<evidence type="ECO:0000313" key="3">
    <source>
        <dbReference type="Proteomes" id="UP000295165"/>
    </source>
</evidence>
<gene>
    <name evidence="2" type="ORF">CCUG63697_00022</name>
</gene>
<keyword evidence="3" id="KW-1185">Reference proteome</keyword>
<sequence>MSDANYLAVLVKGARERAGMTQRGLADAMGYSEALIQKIELGTRMPGLKALAALATALELSPWESRYLHLLGGRTMHDSGTPPPNIEGYLESLMPHPAAWITPGWTIVHANSEFQQLFPGLWMTPNFIHWHYHSVKSRKVIDNWEQTSEWCVGWLRWSLAANPKDPALTRIINSLMPISVFQRQWQQPIPIDPDTRAWVINDSGGTVQILDMRTWHNPQSSGSLLLGVGSR</sequence>
<dbReference type="PROSITE" id="PS50943">
    <property type="entry name" value="HTH_CROC1"/>
    <property type="match status" value="1"/>
</dbReference>
<dbReference type="Proteomes" id="UP000295165">
    <property type="component" value="Unassembled WGS sequence"/>
</dbReference>
<dbReference type="InterPro" id="IPR001387">
    <property type="entry name" value="Cro/C1-type_HTH"/>
</dbReference>
<dbReference type="PANTHER" id="PTHR35010">
    <property type="entry name" value="BLL4672 PROTEIN-RELATED"/>
    <property type="match status" value="1"/>
</dbReference>
<evidence type="ECO:0000313" key="2">
    <source>
        <dbReference type="EMBL" id="TDZ53857.1"/>
    </source>
</evidence>
<protein>
    <submittedName>
        <fullName evidence="2">Helix-turn-helix protein</fullName>
    </submittedName>
</protein>